<organism evidence="7 8">
    <name type="scientific">Helianthus annuus</name>
    <name type="common">Common sunflower</name>
    <dbReference type="NCBI Taxonomy" id="4232"/>
    <lineage>
        <taxon>Eukaryota</taxon>
        <taxon>Viridiplantae</taxon>
        <taxon>Streptophyta</taxon>
        <taxon>Embryophyta</taxon>
        <taxon>Tracheophyta</taxon>
        <taxon>Spermatophyta</taxon>
        <taxon>Magnoliopsida</taxon>
        <taxon>eudicotyledons</taxon>
        <taxon>Gunneridae</taxon>
        <taxon>Pentapetalae</taxon>
        <taxon>asterids</taxon>
        <taxon>campanulids</taxon>
        <taxon>Asterales</taxon>
        <taxon>Asteraceae</taxon>
        <taxon>Asteroideae</taxon>
        <taxon>Heliantheae alliance</taxon>
        <taxon>Heliantheae</taxon>
        <taxon>Helianthus</taxon>
    </lineage>
</organism>
<dbReference type="EMBL" id="CM007899">
    <property type="protein sequence ID" value="OTG12737.1"/>
    <property type="molecule type" value="Genomic_DNA"/>
</dbReference>
<proteinExistence type="predicted"/>
<dbReference type="FunFam" id="1.10.238.10:FF:000003">
    <property type="entry name" value="Calmodulin A"/>
    <property type="match status" value="1"/>
</dbReference>
<dbReference type="InterPro" id="IPR011992">
    <property type="entry name" value="EF-hand-dom_pair"/>
</dbReference>
<dbReference type="Gramene" id="mRNA:HanXRQr2_Chr10g0459331">
    <property type="protein sequence ID" value="CDS:HanXRQr2_Chr10g0459331.1"/>
    <property type="gene ID" value="HanXRQr2_Chr10g0459331"/>
</dbReference>
<dbReference type="SMART" id="SM00054">
    <property type="entry name" value="EFh"/>
    <property type="match status" value="1"/>
</dbReference>
<feature type="domain" description="EF-hand" evidence="5">
    <location>
        <begin position="38"/>
        <end position="73"/>
    </location>
</feature>
<feature type="compositionally biased region" description="Low complexity" evidence="4">
    <location>
        <begin position="8"/>
        <end position="25"/>
    </location>
</feature>
<evidence type="ECO:0000259" key="5">
    <source>
        <dbReference type="PROSITE" id="PS50222"/>
    </source>
</evidence>
<evidence type="ECO:0000313" key="7">
    <source>
        <dbReference type="EMBL" id="OTG12737.1"/>
    </source>
</evidence>
<evidence type="ECO:0000256" key="1">
    <source>
        <dbReference type="ARBA" id="ARBA00022723"/>
    </source>
</evidence>
<reference evidence="7" key="2">
    <citation type="submission" date="2017-02" db="EMBL/GenBank/DDBJ databases">
        <title>Sunflower complete genome.</title>
        <authorList>
            <person name="Langlade N."/>
            <person name="Munos S."/>
        </authorList>
    </citation>
    <scope>NUCLEOTIDE SEQUENCE [LARGE SCALE GENOMIC DNA]</scope>
    <source>
        <tissue evidence="7">Leaves</tissue>
    </source>
</reference>
<dbReference type="CDD" id="cd00051">
    <property type="entry name" value="EFh"/>
    <property type="match status" value="1"/>
</dbReference>
<feature type="region of interest" description="Disordered" evidence="4">
    <location>
        <begin position="1"/>
        <end position="25"/>
    </location>
</feature>
<dbReference type="InParanoid" id="A0A251TNN2"/>
<sequence length="88" mass="9168">MSTRSKRSSTASTPKATARSPTTTSELQHILTRLGESCTVEDCVKMIKSVDSDGDGCVDFDEFKKMMMASGGGSNSEGALDGVSSVAV</sequence>
<dbReference type="STRING" id="4232.A0A251TNN2"/>
<evidence type="ECO:0000313" key="6">
    <source>
        <dbReference type="EMBL" id="KAF5788014.1"/>
    </source>
</evidence>
<name>A0A251TNN2_HELAN</name>
<keyword evidence="2" id="KW-0677">Repeat</keyword>
<reference evidence="6 8" key="1">
    <citation type="journal article" date="2017" name="Nature">
        <title>The sunflower genome provides insights into oil metabolism, flowering and Asterid evolution.</title>
        <authorList>
            <person name="Badouin H."/>
            <person name="Gouzy J."/>
            <person name="Grassa C.J."/>
            <person name="Murat F."/>
            <person name="Staton S.E."/>
            <person name="Cottret L."/>
            <person name="Lelandais-Briere C."/>
            <person name="Owens G.L."/>
            <person name="Carrere S."/>
            <person name="Mayjonade B."/>
            <person name="Legrand L."/>
            <person name="Gill N."/>
            <person name="Kane N.C."/>
            <person name="Bowers J.E."/>
            <person name="Hubner S."/>
            <person name="Bellec A."/>
            <person name="Berard A."/>
            <person name="Berges H."/>
            <person name="Blanchet N."/>
            <person name="Boniface M.C."/>
            <person name="Brunel D."/>
            <person name="Catrice O."/>
            <person name="Chaidir N."/>
            <person name="Claudel C."/>
            <person name="Donnadieu C."/>
            <person name="Faraut T."/>
            <person name="Fievet G."/>
            <person name="Helmstetter N."/>
            <person name="King M."/>
            <person name="Knapp S.J."/>
            <person name="Lai Z."/>
            <person name="Le Paslier M.C."/>
            <person name="Lippi Y."/>
            <person name="Lorenzon L."/>
            <person name="Mandel J.R."/>
            <person name="Marage G."/>
            <person name="Marchand G."/>
            <person name="Marquand E."/>
            <person name="Bret-Mestries E."/>
            <person name="Morien E."/>
            <person name="Nambeesan S."/>
            <person name="Nguyen T."/>
            <person name="Pegot-Espagnet P."/>
            <person name="Pouilly N."/>
            <person name="Raftis F."/>
            <person name="Sallet E."/>
            <person name="Schiex T."/>
            <person name="Thomas J."/>
            <person name="Vandecasteele C."/>
            <person name="Vares D."/>
            <person name="Vear F."/>
            <person name="Vautrin S."/>
            <person name="Crespi M."/>
            <person name="Mangin B."/>
            <person name="Burke J.M."/>
            <person name="Salse J."/>
            <person name="Munos S."/>
            <person name="Vincourt P."/>
            <person name="Rieseberg L.H."/>
            <person name="Langlade N.B."/>
        </authorList>
    </citation>
    <scope>NUCLEOTIDE SEQUENCE [LARGE SCALE GENOMIC DNA]</scope>
    <source>
        <strain evidence="8">cv. SF193</strain>
        <tissue evidence="6">Leaves</tissue>
    </source>
</reference>
<protein>
    <submittedName>
        <fullName evidence="6">EF-hand domain pair protein CML</fullName>
    </submittedName>
    <submittedName>
        <fullName evidence="7">Putative EF-hand domain pair</fullName>
    </submittedName>
</protein>
<dbReference type="Proteomes" id="UP000215914">
    <property type="component" value="Chromosome 10"/>
</dbReference>
<keyword evidence="8" id="KW-1185">Reference proteome</keyword>
<accession>A0A251TNN2</accession>
<dbReference type="Gene3D" id="1.10.238.10">
    <property type="entry name" value="EF-hand"/>
    <property type="match status" value="1"/>
</dbReference>
<evidence type="ECO:0000256" key="2">
    <source>
        <dbReference type="ARBA" id="ARBA00022737"/>
    </source>
</evidence>
<keyword evidence="3" id="KW-0106">Calcium</keyword>
<evidence type="ECO:0000256" key="4">
    <source>
        <dbReference type="SAM" id="MobiDB-lite"/>
    </source>
</evidence>
<keyword evidence="1" id="KW-0479">Metal-binding</keyword>
<dbReference type="Pfam" id="PF13499">
    <property type="entry name" value="EF-hand_7"/>
    <property type="match status" value="1"/>
</dbReference>
<dbReference type="InterPro" id="IPR002048">
    <property type="entry name" value="EF_hand_dom"/>
</dbReference>
<evidence type="ECO:0000256" key="3">
    <source>
        <dbReference type="ARBA" id="ARBA00022837"/>
    </source>
</evidence>
<dbReference type="PROSITE" id="PS50222">
    <property type="entry name" value="EF_HAND_2"/>
    <property type="match status" value="1"/>
</dbReference>
<dbReference type="GO" id="GO:0005509">
    <property type="term" value="F:calcium ion binding"/>
    <property type="evidence" value="ECO:0007669"/>
    <property type="project" value="InterPro"/>
</dbReference>
<dbReference type="AlphaFoldDB" id="A0A251TNN2"/>
<dbReference type="InterPro" id="IPR039647">
    <property type="entry name" value="EF_hand_pair_protein_CML-like"/>
</dbReference>
<evidence type="ECO:0000313" key="8">
    <source>
        <dbReference type="Proteomes" id="UP000215914"/>
    </source>
</evidence>
<dbReference type="PROSITE" id="PS00018">
    <property type="entry name" value="EF_HAND_1"/>
    <property type="match status" value="1"/>
</dbReference>
<reference evidence="6" key="3">
    <citation type="submission" date="2020-06" db="EMBL/GenBank/DDBJ databases">
        <title>Helianthus annuus Genome sequencing and assembly Release 2.</title>
        <authorList>
            <person name="Gouzy J."/>
            <person name="Langlade N."/>
            <person name="Munos S."/>
        </authorList>
    </citation>
    <scope>NUCLEOTIDE SEQUENCE</scope>
    <source>
        <tissue evidence="6">Leaves</tissue>
    </source>
</reference>
<gene>
    <name evidence="7" type="ORF">HannXRQ_Chr10g0312931</name>
    <name evidence="6" type="ORF">HanXRQr2_Chr10g0459331</name>
</gene>
<dbReference type="SUPFAM" id="SSF47473">
    <property type="entry name" value="EF-hand"/>
    <property type="match status" value="1"/>
</dbReference>
<dbReference type="PANTHER" id="PTHR10891">
    <property type="entry name" value="EF-HAND CALCIUM-BINDING DOMAIN CONTAINING PROTEIN"/>
    <property type="match status" value="1"/>
</dbReference>
<dbReference type="EMBL" id="MNCJ02000325">
    <property type="protein sequence ID" value="KAF5788014.1"/>
    <property type="molecule type" value="Genomic_DNA"/>
</dbReference>
<dbReference type="InterPro" id="IPR018247">
    <property type="entry name" value="EF_Hand_1_Ca_BS"/>
</dbReference>